<reference evidence="3 4" key="1">
    <citation type="submission" date="2022-02" db="EMBL/GenBank/DDBJ databases">
        <title>Halomonas fukangensis sp. nov., a halophilic bacterium isolated from a bulk soil of Kalidium foliatum at Fukang.</title>
        <authorList>
            <person name="Huang Y."/>
        </authorList>
    </citation>
    <scope>NUCLEOTIDE SEQUENCE [LARGE SCALE GENOMIC DNA]</scope>
    <source>
        <strain evidence="3 4">EGI 63088</strain>
    </source>
</reference>
<evidence type="ECO:0000256" key="1">
    <source>
        <dbReference type="SAM" id="MobiDB-lite"/>
    </source>
</evidence>
<sequence>MSIQTPRRGFPFLHWAWLGLLVLLAGCAALAPELERERHRQAGLAIQAVYEAALPELPPNKQRHYAQRLYRITGDDRYLELNREYGQRLLQQLDEEIAGLADPDHAAERSREIVEAYSQRTAKQRARRKMLADWGEIAFAKQLLFRLVQAEYHGLLPEIENLERAREYLAGVDWRPFFVDPEVMRIYAAQVANQVMFLHQLGIADLRREVVEAFRRQYPAGSTRQLSEEEYRNKLYGMTHFVIAASRYYQQRVDAEEFAWVLEAFERDIEGILARATEDIQAEVALSFLLAGREEHPVVNRVSDALVAAMDPAAGMIPSPSGSTDLARGEHRNVLAIMVLRWPETLYAGPHLSVSGSLHEQVIRLSPRIAAGEAWRPRVEEKAAALCVDKVASTLHASPFRPAAGRCRRPPSGHGSRSGRRPAGSSTLIS</sequence>
<evidence type="ECO:0000313" key="4">
    <source>
        <dbReference type="Proteomes" id="UP001202117"/>
    </source>
</evidence>
<evidence type="ECO:0000313" key="3">
    <source>
        <dbReference type="EMBL" id="MCH4562281.1"/>
    </source>
</evidence>
<proteinExistence type="predicted"/>
<dbReference type="InterPro" id="IPR021928">
    <property type="entry name" value="DUF3541"/>
</dbReference>
<keyword evidence="2" id="KW-0472">Membrane</keyword>
<evidence type="ECO:0000256" key="2">
    <source>
        <dbReference type="SAM" id="Phobius"/>
    </source>
</evidence>
<accession>A0ABS9RR14</accession>
<comment type="caution">
    <text evidence="3">The sequence shown here is derived from an EMBL/GenBank/DDBJ whole genome shotgun (WGS) entry which is preliminary data.</text>
</comment>
<dbReference type="RefSeq" id="WP_240567120.1">
    <property type="nucleotide sequence ID" value="NZ_JAKVPY010000003.1"/>
</dbReference>
<gene>
    <name evidence="3" type="ORF">MKP05_03935</name>
</gene>
<protein>
    <submittedName>
        <fullName evidence="3">DUF3541 domain-containing protein</fullName>
    </submittedName>
</protein>
<dbReference type="Proteomes" id="UP001202117">
    <property type="component" value="Unassembled WGS sequence"/>
</dbReference>
<dbReference type="EMBL" id="JAKVPY010000003">
    <property type="protein sequence ID" value="MCH4562281.1"/>
    <property type="molecule type" value="Genomic_DNA"/>
</dbReference>
<feature type="transmembrane region" description="Helical" evidence="2">
    <location>
        <begin position="12"/>
        <end position="31"/>
    </location>
</feature>
<keyword evidence="2" id="KW-0812">Transmembrane</keyword>
<feature type="compositionally biased region" description="Low complexity" evidence="1">
    <location>
        <begin position="412"/>
        <end position="430"/>
    </location>
</feature>
<dbReference type="PROSITE" id="PS51257">
    <property type="entry name" value="PROKAR_LIPOPROTEIN"/>
    <property type="match status" value="1"/>
</dbReference>
<dbReference type="Pfam" id="PF12060">
    <property type="entry name" value="DUF3541"/>
    <property type="match status" value="1"/>
</dbReference>
<name>A0ABS9RR14_9GAMM</name>
<organism evidence="3 4">
    <name type="scientific">Halomonas flagellata</name>
    <dbReference type="NCBI Taxonomy" id="2920385"/>
    <lineage>
        <taxon>Bacteria</taxon>
        <taxon>Pseudomonadati</taxon>
        <taxon>Pseudomonadota</taxon>
        <taxon>Gammaproteobacteria</taxon>
        <taxon>Oceanospirillales</taxon>
        <taxon>Halomonadaceae</taxon>
        <taxon>Halomonas</taxon>
    </lineage>
</organism>
<keyword evidence="4" id="KW-1185">Reference proteome</keyword>
<feature type="region of interest" description="Disordered" evidence="1">
    <location>
        <begin position="401"/>
        <end position="430"/>
    </location>
</feature>
<keyword evidence="2" id="KW-1133">Transmembrane helix</keyword>